<dbReference type="Gene3D" id="3.30.565.10">
    <property type="entry name" value="Histidine kinase-like ATPase, C-terminal domain"/>
    <property type="match status" value="1"/>
</dbReference>
<accession>A0A1B4V0U3</accession>
<keyword evidence="1" id="KW-0472">Membrane</keyword>
<protein>
    <submittedName>
        <fullName evidence="3">Histidine kinase</fullName>
    </submittedName>
</protein>
<dbReference type="InterPro" id="IPR036890">
    <property type="entry name" value="HATPase_C_sf"/>
</dbReference>
<dbReference type="RefSeq" id="WP_096458316.1">
    <property type="nucleotide sequence ID" value="NZ_AP014936.1"/>
</dbReference>
<evidence type="ECO:0000313" key="3">
    <source>
        <dbReference type="EMBL" id="BAU47086.1"/>
    </source>
</evidence>
<dbReference type="KEGG" id="sva:SVA_0505"/>
<dbReference type="AlphaFoldDB" id="A0A1B4V0U3"/>
<gene>
    <name evidence="3" type="ORF">SVA_0505</name>
</gene>
<organism evidence="3 4">
    <name type="scientific">Sulfurifustis variabilis</name>
    <dbReference type="NCBI Taxonomy" id="1675686"/>
    <lineage>
        <taxon>Bacteria</taxon>
        <taxon>Pseudomonadati</taxon>
        <taxon>Pseudomonadota</taxon>
        <taxon>Gammaproteobacteria</taxon>
        <taxon>Acidiferrobacterales</taxon>
        <taxon>Acidiferrobacteraceae</taxon>
        <taxon>Sulfurifustis</taxon>
    </lineage>
</organism>
<dbReference type="EMBL" id="AP014936">
    <property type="protein sequence ID" value="BAU47086.1"/>
    <property type="molecule type" value="Genomic_DNA"/>
</dbReference>
<dbReference type="InterPro" id="IPR050640">
    <property type="entry name" value="Bact_2-comp_sensor_kinase"/>
</dbReference>
<keyword evidence="3" id="KW-0808">Transferase</keyword>
<feature type="transmembrane region" description="Helical" evidence="1">
    <location>
        <begin position="78"/>
        <end position="99"/>
    </location>
</feature>
<feature type="transmembrane region" description="Helical" evidence="1">
    <location>
        <begin position="147"/>
        <end position="171"/>
    </location>
</feature>
<keyword evidence="3" id="KW-0418">Kinase</keyword>
<evidence type="ECO:0000259" key="2">
    <source>
        <dbReference type="Pfam" id="PF06580"/>
    </source>
</evidence>
<dbReference type="Proteomes" id="UP000218899">
    <property type="component" value="Chromosome"/>
</dbReference>
<reference evidence="3 4" key="1">
    <citation type="submission" date="2015-08" db="EMBL/GenBank/DDBJ databases">
        <title>Complete genome sequence of Sulfurifustis variabilis.</title>
        <authorList>
            <person name="Miura A."/>
            <person name="Kojima H."/>
            <person name="Fukui M."/>
        </authorList>
    </citation>
    <scope>NUCLEOTIDE SEQUENCE [LARGE SCALE GENOMIC DNA]</scope>
    <source>
        <strain evidence="4">skN76</strain>
    </source>
</reference>
<proteinExistence type="predicted"/>
<evidence type="ECO:0000256" key="1">
    <source>
        <dbReference type="SAM" id="Phobius"/>
    </source>
</evidence>
<dbReference type="GO" id="GO:0000155">
    <property type="term" value="F:phosphorelay sensor kinase activity"/>
    <property type="evidence" value="ECO:0007669"/>
    <property type="project" value="InterPro"/>
</dbReference>
<dbReference type="OrthoDB" id="2514702at2"/>
<name>A0A1B4V0U3_9GAMM</name>
<feature type="transmembrane region" description="Helical" evidence="1">
    <location>
        <begin position="111"/>
        <end position="135"/>
    </location>
</feature>
<evidence type="ECO:0000313" key="4">
    <source>
        <dbReference type="Proteomes" id="UP000218899"/>
    </source>
</evidence>
<dbReference type="InterPro" id="IPR010559">
    <property type="entry name" value="Sig_transdc_His_kin_internal"/>
</dbReference>
<dbReference type="GO" id="GO:0016020">
    <property type="term" value="C:membrane"/>
    <property type="evidence" value="ECO:0007669"/>
    <property type="project" value="InterPro"/>
</dbReference>
<keyword evidence="1" id="KW-0812">Transmembrane</keyword>
<dbReference type="PANTHER" id="PTHR34220:SF7">
    <property type="entry name" value="SENSOR HISTIDINE KINASE YPDA"/>
    <property type="match status" value="1"/>
</dbReference>
<sequence length="378" mass="42263">MELSALRQTLGGFARRVADSLVGQTPAQGAARDPVEVKFLPDFCAAHVVINVAIIAEMLAIVITLVTRRISLSLFQDLLLISLFVQWIALTSVAVLCQARPWLNRLPRTRSLLMSYALLLLVTLAVSEAALWLLWGMGQLSTARPEWYAYFHIQNFTVSAVVNALALRYLVNKHELTQRTLSEARARIQALQSRIRPHFVFNALNIIASLTRNEPARAERAVEDMADLFRMMLSEDEMLVPVKKEVDVARKYVALETLRLDQRLHVDWEVGTFPRKAAMPVLTLQPLLEYAIHHGIEPWPSGGTVGVRLWEDNDKIHIQVVNPCPPTKSKSAAAESRTLENLRSRLQSHYGDAAVLDAGEENGVFRVTVVLPTRGGNL</sequence>
<dbReference type="Pfam" id="PF06580">
    <property type="entry name" value="His_kinase"/>
    <property type="match status" value="1"/>
</dbReference>
<keyword evidence="1" id="KW-1133">Transmembrane helix</keyword>
<feature type="domain" description="Signal transduction histidine kinase internal region" evidence="2">
    <location>
        <begin position="186"/>
        <end position="264"/>
    </location>
</feature>
<keyword evidence="4" id="KW-1185">Reference proteome</keyword>
<dbReference type="SUPFAM" id="SSF55874">
    <property type="entry name" value="ATPase domain of HSP90 chaperone/DNA topoisomerase II/histidine kinase"/>
    <property type="match status" value="1"/>
</dbReference>
<dbReference type="PANTHER" id="PTHR34220">
    <property type="entry name" value="SENSOR HISTIDINE KINASE YPDA"/>
    <property type="match status" value="1"/>
</dbReference>
<feature type="transmembrane region" description="Helical" evidence="1">
    <location>
        <begin position="48"/>
        <end position="66"/>
    </location>
</feature>